<dbReference type="EMBL" id="CAJNIZ010012213">
    <property type="protein sequence ID" value="CAE7331113.1"/>
    <property type="molecule type" value="Genomic_DNA"/>
</dbReference>
<dbReference type="Proteomes" id="UP000649617">
    <property type="component" value="Unassembled WGS sequence"/>
</dbReference>
<accession>A0A812P6P8</accession>
<gene>
    <name evidence="1" type="ORF">SPIL2461_LOCUS7690</name>
</gene>
<proteinExistence type="predicted"/>
<dbReference type="OrthoDB" id="2161133at2759"/>
<sequence>TLLKLLPPQSARVVVFEWGRGPGGRTARRRVQAEGEDISFDHAAPFFTARTGRFRDGALKEWMQAGVAALWPDAAAAGPSEPRYVGQPFSNSIARWIVTTLEEDGQNAMRFGEHVNNASFSPEEGDTGKWVIRSTNRGSQASSSTAVDVLVLSDKLLIQPNKYSVLSELDLAHAGGRLQLPSASELGSTEAVVLLLAFPEPLAGLQDLSVLDVLAQVDRQSPLRLLVHESMKPGRQRSSAEARLNDLWVAHSTVEYAKMNLDGEMLKDEAKVKQELLSEFYRIIGRLLKDTSTQSDACFPPAAFSSVFAWDHAQPSKQLPDSFRFDPTRLAGICGDFFATEDASGVEAAVLSGEALGEAMAAAVLRHDEFSG</sequence>
<dbReference type="AlphaFoldDB" id="A0A812P6P8"/>
<dbReference type="PANTHER" id="PTHR16128:SF5">
    <property type="entry name" value="FAD_NAD(P)-BINDING OXIDOREDUCTASE FAMILY PROTEIN"/>
    <property type="match status" value="1"/>
</dbReference>
<evidence type="ECO:0000313" key="2">
    <source>
        <dbReference type="Proteomes" id="UP000649617"/>
    </source>
</evidence>
<feature type="non-terminal residue" evidence="1">
    <location>
        <position position="1"/>
    </location>
</feature>
<evidence type="ECO:0000313" key="1">
    <source>
        <dbReference type="EMBL" id="CAE7331113.1"/>
    </source>
</evidence>
<comment type="caution">
    <text evidence="1">The sequence shown here is derived from an EMBL/GenBank/DDBJ whole genome shotgun (WGS) entry which is preliminary data.</text>
</comment>
<protein>
    <recommendedName>
        <fullName evidence="3">Amine oxidase domain-containing protein</fullName>
    </recommendedName>
</protein>
<dbReference type="PANTHER" id="PTHR16128">
    <property type="entry name" value="FAD/NAD(P)-BINDING OXIDOREDUCTASE FAMILY PROTEIN"/>
    <property type="match status" value="1"/>
</dbReference>
<organism evidence="1 2">
    <name type="scientific">Symbiodinium pilosum</name>
    <name type="common">Dinoflagellate</name>
    <dbReference type="NCBI Taxonomy" id="2952"/>
    <lineage>
        <taxon>Eukaryota</taxon>
        <taxon>Sar</taxon>
        <taxon>Alveolata</taxon>
        <taxon>Dinophyceae</taxon>
        <taxon>Suessiales</taxon>
        <taxon>Symbiodiniaceae</taxon>
        <taxon>Symbiodinium</taxon>
    </lineage>
</organism>
<evidence type="ECO:0008006" key="3">
    <source>
        <dbReference type="Google" id="ProtNLM"/>
    </source>
</evidence>
<dbReference type="SUPFAM" id="SSF51905">
    <property type="entry name" value="FAD/NAD(P)-binding domain"/>
    <property type="match status" value="1"/>
</dbReference>
<name>A0A812P6P8_SYMPI</name>
<dbReference type="InterPro" id="IPR036188">
    <property type="entry name" value="FAD/NAD-bd_sf"/>
</dbReference>
<dbReference type="Gene3D" id="3.90.660.10">
    <property type="match status" value="1"/>
</dbReference>
<dbReference type="Gene3D" id="3.50.50.60">
    <property type="entry name" value="FAD/NAD(P)-binding domain"/>
    <property type="match status" value="1"/>
</dbReference>
<keyword evidence="2" id="KW-1185">Reference proteome</keyword>
<reference evidence="1" key="1">
    <citation type="submission" date="2021-02" db="EMBL/GenBank/DDBJ databases">
        <authorList>
            <person name="Dougan E. K."/>
            <person name="Rhodes N."/>
            <person name="Thang M."/>
            <person name="Chan C."/>
        </authorList>
    </citation>
    <scope>NUCLEOTIDE SEQUENCE</scope>
</reference>